<organism evidence="1 2">
    <name type="scientific">Tanacetum coccineum</name>
    <dbReference type="NCBI Taxonomy" id="301880"/>
    <lineage>
        <taxon>Eukaryota</taxon>
        <taxon>Viridiplantae</taxon>
        <taxon>Streptophyta</taxon>
        <taxon>Embryophyta</taxon>
        <taxon>Tracheophyta</taxon>
        <taxon>Spermatophyta</taxon>
        <taxon>Magnoliopsida</taxon>
        <taxon>eudicotyledons</taxon>
        <taxon>Gunneridae</taxon>
        <taxon>Pentapetalae</taxon>
        <taxon>asterids</taxon>
        <taxon>campanulids</taxon>
        <taxon>Asterales</taxon>
        <taxon>Asteraceae</taxon>
        <taxon>Asteroideae</taxon>
        <taxon>Anthemideae</taxon>
        <taxon>Anthemidinae</taxon>
        <taxon>Tanacetum</taxon>
    </lineage>
</organism>
<comment type="caution">
    <text evidence="1">The sequence shown here is derived from an EMBL/GenBank/DDBJ whole genome shotgun (WGS) entry which is preliminary data.</text>
</comment>
<dbReference type="EMBL" id="BQNB010013368">
    <property type="protein sequence ID" value="GJT15089.1"/>
    <property type="molecule type" value="Genomic_DNA"/>
</dbReference>
<accession>A0ABQ5BNZ4</accession>
<reference evidence="1" key="1">
    <citation type="journal article" date="2022" name="Int. J. Mol. Sci.">
        <title>Draft Genome of Tanacetum Coccineum: Genomic Comparison of Closely Related Tanacetum-Family Plants.</title>
        <authorList>
            <person name="Yamashiro T."/>
            <person name="Shiraishi A."/>
            <person name="Nakayama K."/>
            <person name="Satake H."/>
        </authorList>
    </citation>
    <scope>NUCLEOTIDE SEQUENCE</scope>
</reference>
<evidence type="ECO:0000313" key="1">
    <source>
        <dbReference type="EMBL" id="GJT15089.1"/>
    </source>
</evidence>
<sequence>MVKFIFHLLDLSWAKEFYQDRASSVKVPVANFTLQSLVQLLWENTDLVRSNQRISPTAPSEPLKLIVIFMLATCASKLRLTLSATFPDCHPESVLVLQC</sequence>
<gene>
    <name evidence="1" type="ORF">Tco_0873795</name>
</gene>
<keyword evidence="2" id="KW-1185">Reference proteome</keyword>
<protein>
    <submittedName>
        <fullName evidence="1">Uncharacterized protein</fullName>
    </submittedName>
</protein>
<dbReference type="Proteomes" id="UP001151760">
    <property type="component" value="Unassembled WGS sequence"/>
</dbReference>
<evidence type="ECO:0000313" key="2">
    <source>
        <dbReference type="Proteomes" id="UP001151760"/>
    </source>
</evidence>
<reference evidence="1" key="2">
    <citation type="submission" date="2022-01" db="EMBL/GenBank/DDBJ databases">
        <authorList>
            <person name="Yamashiro T."/>
            <person name="Shiraishi A."/>
            <person name="Satake H."/>
            <person name="Nakayama K."/>
        </authorList>
    </citation>
    <scope>NUCLEOTIDE SEQUENCE</scope>
</reference>
<name>A0ABQ5BNZ4_9ASTR</name>
<proteinExistence type="predicted"/>